<dbReference type="PROSITE" id="PS00211">
    <property type="entry name" value="ABC_TRANSPORTER_1"/>
    <property type="match status" value="1"/>
</dbReference>
<comment type="similarity">
    <text evidence="2">Belongs to the ABC transporter superfamily.</text>
</comment>
<dbReference type="GO" id="GO:0043190">
    <property type="term" value="C:ATP-binding cassette (ABC) transporter complex"/>
    <property type="evidence" value="ECO:0007669"/>
    <property type="project" value="TreeGrafter"/>
</dbReference>
<keyword evidence="14" id="KW-1185">Reference proteome</keyword>
<reference evidence="12 14" key="2">
    <citation type="submission" date="2017-05" db="EMBL/GenBank/DDBJ databases">
        <title>The draft genome of the hyperthermophilic archaeon 'Pyrodictium delaneyi strain Hulk', an iron and nitrate reducer, reveals the capacity for sulfate reduction.</title>
        <authorList>
            <person name="Demey L.M."/>
            <person name="Miller C."/>
            <person name="Manzella M."/>
            <person name="Reguera G."/>
            <person name="Kashefi K."/>
        </authorList>
    </citation>
    <scope>NUCLEOTIDE SEQUENCE [LARGE SCALE GENOMIC DNA]</scope>
    <source>
        <strain evidence="12 14">Hulk</strain>
    </source>
</reference>
<reference evidence="11 13" key="1">
    <citation type="submission" date="2015-10" db="EMBL/GenBank/DDBJ databases">
        <title>Complete genome sequence of hyperthermophilic archaeon Pyrodictium delaneyi Su06.</title>
        <authorList>
            <person name="Jung J.-H."/>
            <person name="Lin J."/>
            <person name="Holden J.F."/>
            <person name="Park C.-S."/>
        </authorList>
    </citation>
    <scope>NUCLEOTIDE SEQUENCE [LARGE SCALE GENOMIC DNA]</scope>
    <source>
        <strain evidence="11 13">Su06</strain>
    </source>
</reference>
<dbReference type="GeneID" id="26099824"/>
<evidence type="ECO:0000256" key="2">
    <source>
        <dbReference type="ARBA" id="ARBA00005417"/>
    </source>
</evidence>
<dbReference type="Gene3D" id="3.40.50.300">
    <property type="entry name" value="P-loop containing nucleotide triphosphate hydrolases"/>
    <property type="match status" value="1"/>
</dbReference>
<dbReference type="KEGG" id="pdl:Pyrde_1483"/>
<dbReference type="InterPro" id="IPR015856">
    <property type="entry name" value="ABC_transpr_CbiO/EcfA_su"/>
</dbReference>
<evidence type="ECO:0000313" key="12">
    <source>
        <dbReference type="EMBL" id="OWJ54571.1"/>
    </source>
</evidence>
<dbReference type="PANTHER" id="PTHR43553:SF24">
    <property type="entry name" value="ENERGY-COUPLING FACTOR TRANSPORTER ATP-BINDING PROTEIN ECFA1"/>
    <property type="match status" value="1"/>
</dbReference>
<comment type="subcellular location">
    <subcellularLocation>
        <location evidence="1">Cell membrane</location>
        <topology evidence="1">Peripheral membrane protein</topology>
    </subcellularLocation>
</comment>
<dbReference type="PATRIC" id="fig|1273541.4.peg.1584"/>
<protein>
    <submittedName>
        <fullName evidence="11">ABC-type cobalt transport system, ATPase component</fullName>
    </submittedName>
    <submittedName>
        <fullName evidence="12">Energy-coupling factor ABC transporter ATP-binding protein</fullName>
    </submittedName>
</protein>
<dbReference type="Proteomes" id="UP000196694">
    <property type="component" value="Unassembled WGS sequence"/>
</dbReference>
<dbReference type="CDD" id="cd03225">
    <property type="entry name" value="ABC_cobalt_CbiO_domain1"/>
    <property type="match status" value="1"/>
</dbReference>
<evidence type="ECO:0000256" key="4">
    <source>
        <dbReference type="ARBA" id="ARBA00022475"/>
    </source>
</evidence>
<evidence type="ECO:0000256" key="6">
    <source>
        <dbReference type="ARBA" id="ARBA00022840"/>
    </source>
</evidence>
<dbReference type="GO" id="GO:0016887">
    <property type="term" value="F:ATP hydrolysis activity"/>
    <property type="evidence" value="ECO:0007669"/>
    <property type="project" value="InterPro"/>
</dbReference>
<keyword evidence="3" id="KW-0813">Transport</keyword>
<dbReference type="PROSITE" id="PS50893">
    <property type="entry name" value="ABC_TRANSPORTER_2"/>
    <property type="match status" value="1"/>
</dbReference>
<accession>A0A0P0N553</accession>
<evidence type="ECO:0000313" key="13">
    <source>
        <dbReference type="Proteomes" id="UP000058613"/>
    </source>
</evidence>
<evidence type="ECO:0000256" key="9">
    <source>
        <dbReference type="ARBA" id="ARBA00025157"/>
    </source>
</evidence>
<gene>
    <name evidence="12" type="ORF">Pdsh_05950</name>
    <name evidence="11" type="ORF">Pyrde_1483</name>
</gene>
<evidence type="ECO:0000256" key="5">
    <source>
        <dbReference type="ARBA" id="ARBA00022741"/>
    </source>
</evidence>
<name>A0A0P0N553_9CREN</name>
<dbReference type="Pfam" id="PF00005">
    <property type="entry name" value="ABC_tran"/>
    <property type="match status" value="1"/>
</dbReference>
<dbReference type="InterPro" id="IPR017871">
    <property type="entry name" value="ABC_transporter-like_CS"/>
</dbReference>
<keyword evidence="7" id="KW-1278">Translocase</keyword>
<dbReference type="SMART" id="SM00382">
    <property type="entry name" value="AAA"/>
    <property type="match status" value="1"/>
</dbReference>
<evidence type="ECO:0000256" key="8">
    <source>
        <dbReference type="ARBA" id="ARBA00023136"/>
    </source>
</evidence>
<keyword evidence="4" id="KW-1003">Cell membrane</keyword>
<dbReference type="InterPro" id="IPR003439">
    <property type="entry name" value="ABC_transporter-like_ATP-bd"/>
</dbReference>
<evidence type="ECO:0000256" key="7">
    <source>
        <dbReference type="ARBA" id="ARBA00022967"/>
    </source>
</evidence>
<dbReference type="STRING" id="1273541.Pyrde_1483"/>
<keyword evidence="8" id="KW-0472">Membrane</keyword>
<evidence type="ECO:0000313" key="11">
    <source>
        <dbReference type="EMBL" id="ALL01526.1"/>
    </source>
</evidence>
<dbReference type="Proteomes" id="UP000058613">
    <property type="component" value="Chromosome"/>
</dbReference>
<evidence type="ECO:0000256" key="3">
    <source>
        <dbReference type="ARBA" id="ARBA00022448"/>
    </source>
</evidence>
<dbReference type="OrthoDB" id="35850at2157"/>
<dbReference type="GO" id="GO:0042626">
    <property type="term" value="F:ATPase-coupled transmembrane transporter activity"/>
    <property type="evidence" value="ECO:0007669"/>
    <property type="project" value="TreeGrafter"/>
</dbReference>
<evidence type="ECO:0000256" key="1">
    <source>
        <dbReference type="ARBA" id="ARBA00004202"/>
    </source>
</evidence>
<organism evidence="11 13">
    <name type="scientific">Pyrodictium delaneyi</name>
    <dbReference type="NCBI Taxonomy" id="1273541"/>
    <lineage>
        <taxon>Archaea</taxon>
        <taxon>Thermoproteota</taxon>
        <taxon>Thermoprotei</taxon>
        <taxon>Desulfurococcales</taxon>
        <taxon>Pyrodictiaceae</taxon>
        <taxon>Pyrodictium</taxon>
    </lineage>
</organism>
<dbReference type="InterPro" id="IPR003593">
    <property type="entry name" value="AAA+_ATPase"/>
</dbReference>
<sequence>MPVIEARNVWFSYTRGEPVLQGIDFRAGPGEVVALAGPTGCGKSTFLLLLAGLLHPDQGEVLLDGRPLLKQMPAARKRIGILFQNPDDQLFNPTVYDEIAYALRSLGIPEHEVRKRVQETAEQLGLQELLDRPPYKLSVGQRRLVALASILVYDPDVLLLDEPTANLDRHGVEVVTRMVTRAARQGKTVIMASHDLDAIIELSTTTCILQEGRLHCAATLEALRTGFFTKTPLPIPLGLRLLLNMLGGWDKLADVIRDVSKEFHARLGADKKKGIDQMQSHLDSTSM</sequence>
<comment type="function">
    <text evidence="9">Probably part of an ABC transporter complex. Responsible for energy coupling to the transport system.</text>
</comment>
<evidence type="ECO:0000259" key="10">
    <source>
        <dbReference type="PROSITE" id="PS50893"/>
    </source>
</evidence>
<dbReference type="AlphaFoldDB" id="A0A0P0N553"/>
<dbReference type="SUPFAM" id="SSF52540">
    <property type="entry name" value="P-loop containing nucleoside triphosphate hydrolases"/>
    <property type="match status" value="1"/>
</dbReference>
<dbReference type="GO" id="GO:0005524">
    <property type="term" value="F:ATP binding"/>
    <property type="evidence" value="ECO:0007669"/>
    <property type="project" value="UniProtKB-KW"/>
</dbReference>
<evidence type="ECO:0000313" key="14">
    <source>
        <dbReference type="Proteomes" id="UP000196694"/>
    </source>
</evidence>
<dbReference type="PANTHER" id="PTHR43553">
    <property type="entry name" value="HEAVY METAL TRANSPORTER"/>
    <property type="match status" value="1"/>
</dbReference>
<keyword evidence="5" id="KW-0547">Nucleotide-binding</keyword>
<dbReference type="InterPro" id="IPR027417">
    <property type="entry name" value="P-loop_NTPase"/>
</dbReference>
<dbReference type="EMBL" id="CP013011">
    <property type="protein sequence ID" value="ALL01526.1"/>
    <property type="molecule type" value="Genomic_DNA"/>
</dbReference>
<dbReference type="EMBL" id="NCQP01000003">
    <property type="protein sequence ID" value="OWJ54571.1"/>
    <property type="molecule type" value="Genomic_DNA"/>
</dbReference>
<dbReference type="InterPro" id="IPR050095">
    <property type="entry name" value="ECF_ABC_transporter_ATP-bd"/>
</dbReference>
<keyword evidence="6 12" id="KW-0067">ATP-binding</keyword>
<proteinExistence type="inferred from homology"/>
<dbReference type="FunFam" id="3.40.50.300:FF:000224">
    <property type="entry name" value="Energy-coupling factor transporter ATP-binding protein EcfA"/>
    <property type="match status" value="1"/>
</dbReference>
<feature type="domain" description="ABC transporter" evidence="10">
    <location>
        <begin position="4"/>
        <end position="236"/>
    </location>
</feature>
<dbReference type="RefSeq" id="WP_082419555.1">
    <property type="nucleotide sequence ID" value="NZ_CP013011.1"/>
</dbReference>